<dbReference type="Gramene" id="Kaladp0011s0910.1.v1.1">
    <property type="protein sequence ID" value="Kaladp0011s0910.1.v1.1"/>
    <property type="gene ID" value="Kaladp0011s0910.v1.1"/>
</dbReference>
<accession>A0A7N0SX06</accession>
<sequence>MDRSSSSSYNKNPLNTVGEREKTSLDLDLREEESGWTAYFEDYHTSNTRDSSCPSCAYSSSTASDAAWGGRNSESGCDASDPTASFSACPPTSQQLSSEKKLLGRCKEKKEQQRPCDEENQDLVDTATSSPVGTPKDL</sequence>
<evidence type="ECO:0000256" key="1">
    <source>
        <dbReference type="SAM" id="MobiDB-lite"/>
    </source>
</evidence>
<organism evidence="2 3">
    <name type="scientific">Kalanchoe fedtschenkoi</name>
    <name type="common">Lavender scallops</name>
    <name type="synonym">South American air plant</name>
    <dbReference type="NCBI Taxonomy" id="63787"/>
    <lineage>
        <taxon>Eukaryota</taxon>
        <taxon>Viridiplantae</taxon>
        <taxon>Streptophyta</taxon>
        <taxon>Embryophyta</taxon>
        <taxon>Tracheophyta</taxon>
        <taxon>Spermatophyta</taxon>
        <taxon>Magnoliopsida</taxon>
        <taxon>eudicotyledons</taxon>
        <taxon>Gunneridae</taxon>
        <taxon>Pentapetalae</taxon>
        <taxon>Saxifragales</taxon>
        <taxon>Crassulaceae</taxon>
        <taxon>Kalanchoe</taxon>
    </lineage>
</organism>
<dbReference type="Proteomes" id="UP000594263">
    <property type="component" value="Unplaced"/>
</dbReference>
<feature type="compositionally biased region" description="Polar residues" evidence="1">
    <location>
        <begin position="1"/>
        <end position="15"/>
    </location>
</feature>
<dbReference type="PANTHER" id="PTHR33974:SF2">
    <property type="entry name" value="VASCULAR-RELATED UNKNOWN PROTEIN 1"/>
    <property type="match status" value="1"/>
</dbReference>
<reference evidence="2" key="1">
    <citation type="submission" date="2021-01" db="UniProtKB">
        <authorList>
            <consortium name="EnsemblPlants"/>
        </authorList>
    </citation>
    <scope>IDENTIFICATION</scope>
</reference>
<dbReference type="EnsemblPlants" id="Kaladp0011s0910.1.v1.1">
    <property type="protein sequence ID" value="Kaladp0011s0910.1.v1.1"/>
    <property type="gene ID" value="Kaladp0011s0910.v1.1"/>
</dbReference>
<dbReference type="PANTHER" id="PTHR33974">
    <property type="entry name" value="VASCULAR-RELATED UNKNOWN PROTEIN 1-RELATED"/>
    <property type="match status" value="1"/>
</dbReference>
<name>A0A7N0SX06_KALFE</name>
<feature type="compositionally biased region" description="Basic and acidic residues" evidence="1">
    <location>
        <begin position="98"/>
        <end position="117"/>
    </location>
</feature>
<feature type="compositionally biased region" description="Polar residues" evidence="1">
    <location>
        <begin position="82"/>
        <end position="97"/>
    </location>
</feature>
<dbReference type="AlphaFoldDB" id="A0A7N0SX06"/>
<feature type="compositionally biased region" description="Low complexity" evidence="1">
    <location>
        <begin position="50"/>
        <end position="67"/>
    </location>
</feature>
<evidence type="ECO:0000313" key="3">
    <source>
        <dbReference type="Proteomes" id="UP000594263"/>
    </source>
</evidence>
<proteinExistence type="predicted"/>
<dbReference type="GO" id="GO:0010089">
    <property type="term" value="P:xylem development"/>
    <property type="evidence" value="ECO:0007669"/>
    <property type="project" value="InterPro"/>
</dbReference>
<dbReference type="InterPro" id="IPR039280">
    <property type="entry name" value="VUP"/>
</dbReference>
<protein>
    <submittedName>
        <fullName evidence="2">Uncharacterized protein</fullName>
    </submittedName>
</protein>
<evidence type="ECO:0000313" key="2">
    <source>
        <dbReference type="EnsemblPlants" id="Kaladp0011s0910.1.v1.1"/>
    </source>
</evidence>
<feature type="region of interest" description="Disordered" evidence="1">
    <location>
        <begin position="1"/>
        <end position="26"/>
    </location>
</feature>
<keyword evidence="3" id="KW-1185">Reference proteome</keyword>
<feature type="region of interest" description="Disordered" evidence="1">
    <location>
        <begin position="45"/>
        <end position="138"/>
    </location>
</feature>